<dbReference type="InterPro" id="IPR001915">
    <property type="entry name" value="Peptidase_M48"/>
</dbReference>
<comment type="cofactor">
    <cofactor evidence="6">
        <name>Zn(2+)</name>
        <dbReference type="ChEBI" id="CHEBI:29105"/>
    </cofactor>
    <text evidence="6">Binds 1 zinc ion per subunit.</text>
</comment>
<keyword evidence="4 6" id="KW-0862">Zinc</keyword>
<keyword evidence="2" id="KW-0479">Metal-binding</keyword>
<dbReference type="AlphaFoldDB" id="A0A7C5IXP0"/>
<comment type="caution">
    <text evidence="9">The sequence shown here is derived from an EMBL/GenBank/DDBJ whole genome shotgun (WGS) entry which is preliminary data.</text>
</comment>
<keyword evidence="5 6" id="KW-0482">Metalloprotease</keyword>
<dbReference type="GO" id="GO:0004222">
    <property type="term" value="F:metalloendopeptidase activity"/>
    <property type="evidence" value="ECO:0007669"/>
    <property type="project" value="InterPro"/>
</dbReference>
<gene>
    <name evidence="9" type="ORF">ENJ98_00475</name>
</gene>
<evidence type="ECO:0000256" key="2">
    <source>
        <dbReference type="ARBA" id="ARBA00022723"/>
    </source>
</evidence>
<dbReference type="Pfam" id="PF01435">
    <property type="entry name" value="Peptidase_M48"/>
    <property type="match status" value="1"/>
</dbReference>
<sequence length="76" mass="8526">NALSRRHEFEADDFAARQSDAGALIDALVKLYRDNAATLTPDPLYSAFHHSHPPAPVRIAHLSSRIGERTHRDERP</sequence>
<dbReference type="EMBL" id="DROM01000032">
    <property type="protein sequence ID" value="HHH12690.1"/>
    <property type="molecule type" value="Genomic_DNA"/>
</dbReference>
<evidence type="ECO:0000256" key="4">
    <source>
        <dbReference type="ARBA" id="ARBA00022833"/>
    </source>
</evidence>
<evidence type="ECO:0000259" key="8">
    <source>
        <dbReference type="Pfam" id="PF01435"/>
    </source>
</evidence>
<evidence type="ECO:0000256" key="6">
    <source>
        <dbReference type="RuleBase" id="RU003983"/>
    </source>
</evidence>
<evidence type="ECO:0000256" key="7">
    <source>
        <dbReference type="SAM" id="MobiDB-lite"/>
    </source>
</evidence>
<name>A0A7C5IXP0_9GAMM</name>
<evidence type="ECO:0000256" key="3">
    <source>
        <dbReference type="ARBA" id="ARBA00022801"/>
    </source>
</evidence>
<protein>
    <recommendedName>
        <fullName evidence="8">Peptidase M48 domain-containing protein</fullName>
    </recommendedName>
</protein>
<evidence type="ECO:0000256" key="1">
    <source>
        <dbReference type="ARBA" id="ARBA00022670"/>
    </source>
</evidence>
<organism evidence="9">
    <name type="scientific">Thiolapillus brandeum</name>
    <dbReference type="NCBI Taxonomy" id="1076588"/>
    <lineage>
        <taxon>Bacteria</taxon>
        <taxon>Pseudomonadati</taxon>
        <taxon>Pseudomonadota</taxon>
        <taxon>Gammaproteobacteria</taxon>
        <taxon>Chromatiales</taxon>
        <taxon>Sedimenticolaceae</taxon>
        <taxon>Thiolapillus</taxon>
    </lineage>
</organism>
<dbReference type="PANTHER" id="PTHR10120">
    <property type="entry name" value="CAAX PRENYL PROTEASE 1"/>
    <property type="match status" value="1"/>
</dbReference>
<evidence type="ECO:0000256" key="5">
    <source>
        <dbReference type="ARBA" id="ARBA00023049"/>
    </source>
</evidence>
<evidence type="ECO:0000313" key="9">
    <source>
        <dbReference type="EMBL" id="HHH12690.1"/>
    </source>
</evidence>
<feature type="non-terminal residue" evidence="9">
    <location>
        <position position="1"/>
    </location>
</feature>
<feature type="region of interest" description="Disordered" evidence="7">
    <location>
        <begin position="56"/>
        <end position="76"/>
    </location>
</feature>
<dbReference type="GO" id="GO:0046872">
    <property type="term" value="F:metal ion binding"/>
    <property type="evidence" value="ECO:0007669"/>
    <property type="project" value="UniProtKB-KW"/>
</dbReference>
<feature type="domain" description="Peptidase M48" evidence="8">
    <location>
        <begin position="1"/>
        <end position="65"/>
    </location>
</feature>
<proteinExistence type="inferred from homology"/>
<comment type="similarity">
    <text evidence="6">Belongs to the peptidase M48 family.</text>
</comment>
<accession>A0A7C5IXP0</accession>
<keyword evidence="1 6" id="KW-0645">Protease</keyword>
<reference evidence="9" key="1">
    <citation type="journal article" date="2020" name="mSystems">
        <title>Genome- and Community-Level Interaction Insights into Carbon Utilization and Element Cycling Functions of Hydrothermarchaeota in Hydrothermal Sediment.</title>
        <authorList>
            <person name="Zhou Z."/>
            <person name="Liu Y."/>
            <person name="Xu W."/>
            <person name="Pan J."/>
            <person name="Luo Z.H."/>
            <person name="Li M."/>
        </authorList>
    </citation>
    <scope>NUCLEOTIDE SEQUENCE [LARGE SCALE GENOMIC DNA]</scope>
    <source>
        <strain evidence="9">HyVt-535</strain>
    </source>
</reference>
<feature type="compositionally biased region" description="Basic and acidic residues" evidence="7">
    <location>
        <begin position="66"/>
        <end position="76"/>
    </location>
</feature>
<dbReference type="GO" id="GO:0006508">
    <property type="term" value="P:proteolysis"/>
    <property type="evidence" value="ECO:0007669"/>
    <property type="project" value="UniProtKB-KW"/>
</dbReference>
<keyword evidence="3 6" id="KW-0378">Hydrolase</keyword>
<dbReference type="Proteomes" id="UP000886100">
    <property type="component" value="Unassembled WGS sequence"/>
</dbReference>